<protein>
    <submittedName>
        <fullName evidence="2">Outer membrane beta-barrel protein</fullName>
    </submittedName>
</protein>
<feature type="signal peptide" evidence="1">
    <location>
        <begin position="1"/>
        <end position="22"/>
    </location>
</feature>
<feature type="chain" id="PRO_5037692458" evidence="1">
    <location>
        <begin position="23"/>
        <end position="188"/>
    </location>
</feature>
<keyword evidence="1" id="KW-0732">Signal</keyword>
<dbReference type="AlphaFoldDB" id="A0A934MY89"/>
<dbReference type="RefSeq" id="WP_199466275.1">
    <property type="nucleotide sequence ID" value="NZ_JAEMNX010000001.1"/>
</dbReference>
<dbReference type="SUPFAM" id="SSF56925">
    <property type="entry name" value="OMPA-like"/>
    <property type="match status" value="1"/>
</dbReference>
<dbReference type="Proteomes" id="UP000628710">
    <property type="component" value="Unassembled WGS sequence"/>
</dbReference>
<accession>A0A934MY89</accession>
<evidence type="ECO:0000313" key="2">
    <source>
        <dbReference type="EMBL" id="MBJ7536200.1"/>
    </source>
</evidence>
<proteinExistence type="predicted"/>
<gene>
    <name evidence="2" type="ORF">I8J31_00755</name>
</gene>
<name>A0A934MY89_9GAMM</name>
<dbReference type="EMBL" id="JAEMNX010000001">
    <property type="protein sequence ID" value="MBJ7536200.1"/>
    <property type="molecule type" value="Genomic_DNA"/>
</dbReference>
<evidence type="ECO:0000313" key="3">
    <source>
        <dbReference type="Proteomes" id="UP000628710"/>
    </source>
</evidence>
<reference evidence="2" key="1">
    <citation type="submission" date="2020-12" db="EMBL/GenBank/DDBJ databases">
        <title>Marinomonas arctica sp. nov., a psychrotolerant bacterium isolated from the Arctic.</title>
        <authorList>
            <person name="Zhang Y."/>
        </authorList>
    </citation>
    <scope>NUCLEOTIDE SEQUENCE</scope>
    <source>
        <strain evidence="2">C1424</strain>
    </source>
</reference>
<dbReference type="InterPro" id="IPR011250">
    <property type="entry name" value="OMP/PagP_B-barrel"/>
</dbReference>
<keyword evidence="3" id="KW-1185">Reference proteome</keyword>
<organism evidence="2 3">
    <name type="scientific">Marinomonas transparens</name>
    <dbReference type="NCBI Taxonomy" id="2795388"/>
    <lineage>
        <taxon>Bacteria</taxon>
        <taxon>Pseudomonadati</taxon>
        <taxon>Pseudomonadota</taxon>
        <taxon>Gammaproteobacteria</taxon>
        <taxon>Oceanospirillales</taxon>
        <taxon>Oceanospirillaceae</taxon>
        <taxon>Marinomonas</taxon>
    </lineage>
</organism>
<comment type="caution">
    <text evidence="2">The sequence shown here is derived from an EMBL/GenBank/DDBJ whole genome shotgun (WGS) entry which is preliminary data.</text>
</comment>
<evidence type="ECO:0000256" key="1">
    <source>
        <dbReference type="SAM" id="SignalP"/>
    </source>
</evidence>
<sequence length="188" mass="20584">MKTMLINTVLIMGLSVSSFSFAEIHAQIGAGSRGSDIKNNSSSYDGDFTAPVFSARLLPSNHFVIETNYYFAGGGKFSQDSNPTSNPSNFETSGLELNLLLSTDMVSDGFYAYAGIGYFSERWKSITSGNKYNASGLQVPVGVGYNFGNFSADLQYAYREPDAYKGEIFDTDSDPEASIYQFRLLTNF</sequence>